<keyword evidence="14" id="KW-1185">Reference proteome</keyword>
<evidence type="ECO:0000256" key="10">
    <source>
        <dbReference type="ARBA" id="ARBA00023065"/>
    </source>
</evidence>
<reference evidence="13 14" key="1">
    <citation type="submission" date="2021-03" db="EMBL/GenBank/DDBJ databases">
        <title>Genomic Encyclopedia of Type Strains, Phase IV (KMG-IV): sequencing the most valuable type-strain genomes for metagenomic binning, comparative biology and taxonomic classification.</title>
        <authorList>
            <person name="Goeker M."/>
        </authorList>
    </citation>
    <scope>NUCLEOTIDE SEQUENCE [LARGE SCALE GENOMIC DNA]</scope>
    <source>
        <strain evidence="13 14">DSM 1289</strain>
    </source>
</reference>
<proteinExistence type="inferred from homology"/>
<keyword evidence="10" id="KW-0406">Ion transport</keyword>
<dbReference type="PIRSF" id="PIRSF006247">
    <property type="entry name" value="TrkH"/>
    <property type="match status" value="1"/>
</dbReference>
<keyword evidence="5" id="KW-0997">Cell inner membrane</keyword>
<evidence type="ECO:0000256" key="11">
    <source>
        <dbReference type="ARBA" id="ARBA00023136"/>
    </source>
</evidence>
<keyword evidence="11 12" id="KW-0472">Membrane</keyword>
<evidence type="ECO:0000313" key="13">
    <source>
        <dbReference type="EMBL" id="MBP1855143.1"/>
    </source>
</evidence>
<dbReference type="Pfam" id="PF02386">
    <property type="entry name" value="TrkH"/>
    <property type="match status" value="1"/>
</dbReference>
<feature type="transmembrane region" description="Helical" evidence="12">
    <location>
        <begin position="67"/>
        <end position="89"/>
    </location>
</feature>
<feature type="transmembrane region" description="Helical" evidence="12">
    <location>
        <begin position="449"/>
        <end position="472"/>
    </location>
</feature>
<evidence type="ECO:0000256" key="2">
    <source>
        <dbReference type="ARBA" id="ARBA00009137"/>
    </source>
</evidence>
<evidence type="ECO:0000256" key="1">
    <source>
        <dbReference type="ARBA" id="ARBA00004429"/>
    </source>
</evidence>
<feature type="transmembrane region" description="Helical" evidence="12">
    <location>
        <begin position="36"/>
        <end position="55"/>
    </location>
</feature>
<keyword evidence="8" id="KW-0630">Potassium</keyword>
<evidence type="ECO:0000256" key="6">
    <source>
        <dbReference type="ARBA" id="ARBA00022538"/>
    </source>
</evidence>
<evidence type="ECO:0000256" key="3">
    <source>
        <dbReference type="ARBA" id="ARBA00022448"/>
    </source>
</evidence>
<feature type="transmembrane region" description="Helical" evidence="12">
    <location>
        <begin position="270"/>
        <end position="292"/>
    </location>
</feature>
<keyword evidence="6" id="KW-0633">Potassium transport</keyword>
<feature type="transmembrane region" description="Helical" evidence="12">
    <location>
        <begin position="330"/>
        <end position="348"/>
    </location>
</feature>
<protein>
    <submittedName>
        <fullName evidence="13">Trk system potassium uptake protein TrkH</fullName>
    </submittedName>
</protein>
<gene>
    <name evidence="13" type="ORF">J2Z43_001536</name>
</gene>
<keyword evidence="4" id="KW-1003">Cell membrane</keyword>
<keyword evidence="7 12" id="KW-0812">Transmembrane</keyword>
<evidence type="ECO:0000256" key="7">
    <source>
        <dbReference type="ARBA" id="ARBA00022692"/>
    </source>
</evidence>
<dbReference type="RefSeq" id="WP_209456603.1">
    <property type="nucleotide sequence ID" value="NZ_BAAACS010000002.1"/>
</dbReference>
<evidence type="ECO:0000256" key="9">
    <source>
        <dbReference type="ARBA" id="ARBA00022989"/>
    </source>
</evidence>
<accession>A0ABS4EB42</accession>
<keyword evidence="9 12" id="KW-1133">Transmembrane helix</keyword>
<evidence type="ECO:0000313" key="14">
    <source>
        <dbReference type="Proteomes" id="UP000767291"/>
    </source>
</evidence>
<evidence type="ECO:0000256" key="8">
    <source>
        <dbReference type="ARBA" id="ARBA00022958"/>
    </source>
</evidence>
<feature type="transmembrane region" description="Helical" evidence="12">
    <location>
        <begin position="238"/>
        <end position="258"/>
    </location>
</feature>
<feature type="transmembrane region" description="Helical" evidence="12">
    <location>
        <begin position="416"/>
        <end position="437"/>
    </location>
</feature>
<dbReference type="PANTHER" id="PTHR32024">
    <property type="entry name" value="TRK SYSTEM POTASSIUM UPTAKE PROTEIN TRKG-RELATED"/>
    <property type="match status" value="1"/>
</dbReference>
<feature type="transmembrane region" description="Helical" evidence="12">
    <location>
        <begin position="391"/>
        <end position="409"/>
    </location>
</feature>
<evidence type="ECO:0000256" key="4">
    <source>
        <dbReference type="ARBA" id="ARBA00022475"/>
    </source>
</evidence>
<comment type="caution">
    <text evidence="13">The sequence shown here is derived from an EMBL/GenBank/DDBJ whole genome shotgun (WGS) entry which is preliminary data.</text>
</comment>
<feature type="transmembrane region" description="Helical" evidence="12">
    <location>
        <begin position="7"/>
        <end position="30"/>
    </location>
</feature>
<feature type="transmembrane region" description="Helical" evidence="12">
    <location>
        <begin position="298"/>
        <end position="318"/>
    </location>
</feature>
<dbReference type="PANTHER" id="PTHR32024:SF2">
    <property type="entry name" value="TRK SYSTEM POTASSIUM UPTAKE PROTEIN TRKG-RELATED"/>
    <property type="match status" value="1"/>
</dbReference>
<comment type="similarity">
    <text evidence="2">Belongs to the TrkH potassium transport family.</text>
</comment>
<feature type="transmembrane region" description="Helical" evidence="12">
    <location>
        <begin position="181"/>
        <end position="205"/>
    </location>
</feature>
<dbReference type="EMBL" id="JAGGJX010000002">
    <property type="protein sequence ID" value="MBP1855143.1"/>
    <property type="molecule type" value="Genomic_DNA"/>
</dbReference>
<evidence type="ECO:0000256" key="12">
    <source>
        <dbReference type="SAM" id="Phobius"/>
    </source>
</evidence>
<dbReference type="Proteomes" id="UP000767291">
    <property type="component" value="Unassembled WGS sequence"/>
</dbReference>
<comment type="subcellular location">
    <subcellularLocation>
        <location evidence="1">Cell inner membrane</location>
        <topology evidence="1">Multi-pass membrane protein</topology>
    </subcellularLocation>
</comment>
<sequence length="481" mass="53199">MNKRMVVYILGKLMGIEGVLMLIPGIVSILNGEREAIDFFVTSTLLFVLFLIFGRKKPENSGIYAKEGFVIVAFTWVLWSLFGCIPYLMSGSIPTFIDAFFETVSGFSTTGATILNDLENLSQGMLFWRSFTHWIGGMGVLVFVLAFIPLTEKRSVHLLRAEVPGPTVNKIVPKVSSTAKILYGIYILLSIILTIMLMFGGMSLFDSLIHMFSTAGTGGFSNRIDSIAHYDSAYIEGVLVLFMVLFGINFNILYLFIIKKFSIAFKSEEVRVYLGVILLATIAIAINILGIYETPIKALRYAVFQVVSIITSTGYATADYELWPMFSKSILLGIMIIGACAGSTGGGIKTSRLIILVKTVRQEIKHILHPQSVSIVTIDKKRVSGEVIHGVYIYFIVYVIMLVLSVLLVSIQNLDFATTFSAVLSCLNNVGPGLAGVGPTQSFYDFSVFSKLVLCFNMLAGRLELFPFLIVFSPSLWRNKF</sequence>
<keyword evidence="3" id="KW-0813">Transport</keyword>
<dbReference type="InterPro" id="IPR004772">
    <property type="entry name" value="TrkH"/>
</dbReference>
<organism evidence="13 14">
    <name type="scientific">Metaclostridioides mangenotii</name>
    <dbReference type="NCBI Taxonomy" id="1540"/>
    <lineage>
        <taxon>Bacteria</taxon>
        <taxon>Bacillati</taxon>
        <taxon>Bacillota</taxon>
        <taxon>Clostridia</taxon>
        <taxon>Peptostreptococcales</taxon>
        <taxon>Peptostreptococcaceae</taxon>
        <taxon>Metaclostridioides</taxon>
    </lineage>
</organism>
<evidence type="ECO:0000256" key="5">
    <source>
        <dbReference type="ARBA" id="ARBA00022519"/>
    </source>
</evidence>
<feature type="transmembrane region" description="Helical" evidence="12">
    <location>
        <begin position="131"/>
        <end position="150"/>
    </location>
</feature>
<dbReference type="InterPro" id="IPR003445">
    <property type="entry name" value="Cat_transpt"/>
</dbReference>
<name>A0ABS4EB42_9FIRM</name>